<accession>A0A8B6XBV3</accession>
<evidence type="ECO:0000313" key="1">
    <source>
        <dbReference type="Proteomes" id="UP000675920"/>
    </source>
</evidence>
<keyword evidence="1" id="KW-1185">Reference proteome</keyword>
<sequence>MSPKPPPCFRDLARLGRAAPAASLAPIGDFRALDEAGFIDAGDFIFRKWRERASERGEPVPLDLSRSCKYGSLFMSLVYGGTIAGNYQHQFNIIDGRIVDLSHAAADVFRMREPYAHDADLFVADFHRESMASITPRVSGWVEEFLARDED</sequence>
<evidence type="ECO:0000313" key="2">
    <source>
        <dbReference type="RefSeq" id="WP_156924266.1"/>
    </source>
</evidence>
<dbReference type="OrthoDB" id="8563173at2"/>
<name>A0A8B6XBV3_9BURK</name>
<organism evidence="1 2">
    <name type="scientific">Derxia gummosa DSM 723</name>
    <dbReference type="NCBI Taxonomy" id="1121388"/>
    <lineage>
        <taxon>Bacteria</taxon>
        <taxon>Pseudomonadati</taxon>
        <taxon>Pseudomonadota</taxon>
        <taxon>Betaproteobacteria</taxon>
        <taxon>Burkholderiales</taxon>
        <taxon>Alcaligenaceae</taxon>
        <taxon>Derxia</taxon>
    </lineage>
</organism>
<proteinExistence type="predicted"/>
<dbReference type="Proteomes" id="UP000675920">
    <property type="component" value="Unplaced"/>
</dbReference>
<reference evidence="2" key="1">
    <citation type="submission" date="2025-08" db="UniProtKB">
        <authorList>
            <consortium name="RefSeq"/>
        </authorList>
    </citation>
    <scope>IDENTIFICATION</scope>
</reference>
<protein>
    <submittedName>
        <fullName evidence="2">Transcriptional regulator</fullName>
    </submittedName>
</protein>
<dbReference type="RefSeq" id="WP_156924266.1">
    <property type="nucleotide sequence ID" value="NZ_AXWS01000007.1"/>
</dbReference>
<dbReference type="AlphaFoldDB" id="A0A8B6XBV3"/>